<evidence type="ECO:0000313" key="1">
    <source>
        <dbReference type="EMBL" id="SNY95457.1"/>
    </source>
</evidence>
<name>A0A285MG56_9FLAO</name>
<proteinExistence type="predicted"/>
<accession>A0A285MG56</accession>
<reference evidence="2" key="1">
    <citation type="submission" date="2017-09" db="EMBL/GenBank/DDBJ databases">
        <authorList>
            <person name="Varghese N."/>
            <person name="Submissions S."/>
        </authorList>
    </citation>
    <scope>NUCLEOTIDE SEQUENCE [LARGE SCALE GENOMIC DNA]</scope>
    <source>
        <strain evidence="2">DSM 25885</strain>
    </source>
</reference>
<protein>
    <submittedName>
        <fullName evidence="1">Uncharacterized protein</fullName>
    </submittedName>
</protein>
<dbReference type="EMBL" id="OBEH01000001">
    <property type="protein sequence ID" value="SNY95457.1"/>
    <property type="molecule type" value="Genomic_DNA"/>
</dbReference>
<keyword evidence="2" id="KW-1185">Reference proteome</keyword>
<dbReference type="AlphaFoldDB" id="A0A285MG56"/>
<sequence length="47" mass="5758">MEIFGFIITRYFCDILAWMYKEKDYKLGFVHLYQKAMVKLVLNYGAW</sequence>
<evidence type="ECO:0000313" key="2">
    <source>
        <dbReference type="Proteomes" id="UP000219048"/>
    </source>
</evidence>
<gene>
    <name evidence="1" type="ORF">SAMN06265377_1126</name>
</gene>
<organism evidence="1 2">
    <name type="scientific">Flagellimonas pacifica</name>
    <dbReference type="NCBI Taxonomy" id="1247520"/>
    <lineage>
        <taxon>Bacteria</taxon>
        <taxon>Pseudomonadati</taxon>
        <taxon>Bacteroidota</taxon>
        <taxon>Flavobacteriia</taxon>
        <taxon>Flavobacteriales</taxon>
        <taxon>Flavobacteriaceae</taxon>
        <taxon>Flagellimonas</taxon>
    </lineage>
</organism>
<dbReference type="Proteomes" id="UP000219048">
    <property type="component" value="Unassembled WGS sequence"/>
</dbReference>